<dbReference type="InterPro" id="IPR002921">
    <property type="entry name" value="Fungal_lipase-type"/>
</dbReference>
<evidence type="ECO:0000313" key="3">
    <source>
        <dbReference type="EMBL" id="AAR26914.1"/>
    </source>
</evidence>
<dbReference type="GO" id="GO:0006629">
    <property type="term" value="P:lipid metabolic process"/>
    <property type="evidence" value="ECO:0007669"/>
    <property type="project" value="InterPro"/>
</dbReference>
<dbReference type="EMBL" id="AY225134">
    <property type="protein sequence ID" value="AAR26914.1"/>
    <property type="molecule type" value="Genomic_DNA"/>
</dbReference>
<dbReference type="Gene3D" id="3.40.50.1820">
    <property type="entry name" value="alpha/beta hydrolase"/>
    <property type="match status" value="1"/>
</dbReference>
<dbReference type="SUPFAM" id="SSF53474">
    <property type="entry name" value="alpha/beta-Hydrolases"/>
    <property type="match status" value="1"/>
</dbReference>
<evidence type="ECO:0000259" key="2">
    <source>
        <dbReference type="Pfam" id="PF01764"/>
    </source>
</evidence>
<evidence type="ECO:0000256" key="1">
    <source>
        <dbReference type="SAM" id="MobiDB-lite"/>
    </source>
</evidence>
<dbReference type="GeneID" id="41332229"/>
<dbReference type="InterPro" id="IPR029058">
    <property type="entry name" value="AB_hydrolase_fold"/>
</dbReference>
<reference evidence="3" key="1">
    <citation type="journal article" date="2003" name="J. Mol. Evol.">
        <title>Comparisons of two large phaeoviral genomes and evolutionary implications.</title>
        <authorList>
            <person name="Delaroque N."/>
            <person name="Boland W."/>
            <person name="Muller D.G."/>
            <person name="Knippers R."/>
        </authorList>
    </citation>
    <scope>NUCLEOTIDE SEQUENCE</scope>
    <source>
        <strain evidence="3">FirrV-1</strain>
    </source>
</reference>
<sequence length="306" mass="34863">MNHVIQNILVTVQVICTRGSGMASTSKHSWYHLKLFAQICDCDDDAQNVTENWVKMLENQHEMVFPFTLWPLTYRTSTVILSSSLSSPKVKRYTVDPHQCEITVKLYRSNEVVVICFQHRQQDAKVSCPCNEWCKFQTTTDNHHGQHSNDNSIPLVKCQPLSIFALIRQRVMAEFSKMDQNEISAVICTGYDKGGMLATFMASELASDFKMEAEFMEYDHPRVSVDCVSFSLPEVGNDTYWKKFNGLVDNQIHVRHHTDKAAKKSPKPSVVVGSRRDSSRKEKDSSTCQRIVREIDNNMHASSSTS</sequence>
<proteinExistence type="predicted"/>
<dbReference type="KEGG" id="vg:41332229"/>
<reference evidence="3" key="2">
    <citation type="submission" date="2003-01" db="EMBL/GenBank/DDBJ databases">
        <title>Partial Nucleotide Sequence of the Feldmannia irregularis Virus FirrV-1 Genome: On the Evolution of Large Phaeoviral Genomes.</title>
        <authorList>
            <person name="Delaroque N."/>
            <person name="Knippers R."/>
            <person name="Mueller D.G."/>
            <person name="Boland W."/>
        </authorList>
    </citation>
    <scope>NUCLEOTIDE SEQUENCE</scope>
    <source>
        <strain evidence="3">FirrV-1</strain>
    </source>
</reference>
<feature type="compositionally biased region" description="Basic residues" evidence="1">
    <location>
        <begin position="256"/>
        <end position="266"/>
    </location>
</feature>
<name>Q6XLZ7_9PHYC</name>
<feature type="domain" description="Fungal lipase-type" evidence="2">
    <location>
        <begin position="146"/>
        <end position="263"/>
    </location>
</feature>
<feature type="compositionally biased region" description="Basic and acidic residues" evidence="1">
    <location>
        <begin position="274"/>
        <end position="297"/>
    </location>
</feature>
<protein>
    <submittedName>
        <fullName evidence="3">FirrV-1-B39</fullName>
    </submittedName>
</protein>
<dbReference type="RefSeq" id="YP_009665652.1">
    <property type="nucleotide sequence ID" value="NC_043252.1"/>
</dbReference>
<accession>Q6XLZ7</accession>
<organism evidence="3">
    <name type="scientific">Feldmannia irregularis virus a</name>
    <dbReference type="NCBI Taxonomy" id="231992"/>
    <lineage>
        <taxon>Viruses</taxon>
        <taxon>Varidnaviria</taxon>
        <taxon>Bamfordvirae</taxon>
        <taxon>Nucleocytoviricota</taxon>
        <taxon>Megaviricetes</taxon>
        <taxon>Algavirales</taxon>
        <taxon>Phycodnaviridae</taxon>
        <taxon>Phaeovirus</taxon>
        <taxon>Phaeovirus irregularis</taxon>
    </lineage>
</organism>
<feature type="region of interest" description="Disordered" evidence="1">
    <location>
        <begin position="256"/>
        <end position="306"/>
    </location>
</feature>
<dbReference type="Pfam" id="PF01764">
    <property type="entry name" value="Lipase_3"/>
    <property type="match status" value="1"/>
</dbReference>